<reference evidence="2 3" key="1">
    <citation type="submission" date="2019-12" db="EMBL/GenBank/DDBJ databases">
        <authorList>
            <person name="Alioto T."/>
            <person name="Alioto T."/>
            <person name="Gomez Garrido J."/>
        </authorList>
    </citation>
    <scope>NUCLEOTIDE SEQUENCE [LARGE SCALE GENOMIC DNA]</scope>
</reference>
<evidence type="ECO:0000256" key="1">
    <source>
        <dbReference type="SAM" id="Phobius"/>
    </source>
</evidence>
<keyword evidence="3" id="KW-1185">Reference proteome</keyword>
<dbReference type="Proteomes" id="UP000594638">
    <property type="component" value="Unassembled WGS sequence"/>
</dbReference>
<dbReference type="Gramene" id="OE9A103155T1">
    <property type="protein sequence ID" value="OE9A103155C1"/>
    <property type="gene ID" value="OE9A103155"/>
</dbReference>
<accession>A0A8S0VH49</accession>
<comment type="caution">
    <text evidence="2">The sequence shown here is derived from an EMBL/GenBank/DDBJ whole genome shotgun (WGS) entry which is preliminary data.</text>
</comment>
<dbReference type="EMBL" id="CACTIH010009523">
    <property type="protein sequence ID" value="CAA3032085.1"/>
    <property type="molecule type" value="Genomic_DNA"/>
</dbReference>
<dbReference type="AlphaFoldDB" id="A0A8S0VH49"/>
<gene>
    <name evidence="2" type="ORF">OLEA9_A103155</name>
</gene>
<name>A0A8S0VH49_OLEEU</name>
<sequence>MMNCTSIFLKKIWLSEACLLIYNLVNNLWSLIIIYTFSFTMFALAIFLIHIQMPLKRKLKHVLTIRSAASPNSGNGSPSSRGQGEHSNQLHIFVSTPSTTQSGINTTTQSIVDPTTVASTTEQDASNNMHLIILNIL</sequence>
<keyword evidence="1" id="KW-0812">Transmembrane</keyword>
<proteinExistence type="predicted"/>
<organism evidence="2 3">
    <name type="scientific">Olea europaea subsp. europaea</name>
    <dbReference type="NCBI Taxonomy" id="158383"/>
    <lineage>
        <taxon>Eukaryota</taxon>
        <taxon>Viridiplantae</taxon>
        <taxon>Streptophyta</taxon>
        <taxon>Embryophyta</taxon>
        <taxon>Tracheophyta</taxon>
        <taxon>Spermatophyta</taxon>
        <taxon>Magnoliopsida</taxon>
        <taxon>eudicotyledons</taxon>
        <taxon>Gunneridae</taxon>
        <taxon>Pentapetalae</taxon>
        <taxon>asterids</taxon>
        <taxon>lamiids</taxon>
        <taxon>Lamiales</taxon>
        <taxon>Oleaceae</taxon>
        <taxon>Oleeae</taxon>
        <taxon>Olea</taxon>
    </lineage>
</organism>
<evidence type="ECO:0000313" key="3">
    <source>
        <dbReference type="Proteomes" id="UP000594638"/>
    </source>
</evidence>
<keyword evidence="1" id="KW-0472">Membrane</keyword>
<protein>
    <submittedName>
        <fullName evidence="2">Uncharacterized protein</fullName>
    </submittedName>
</protein>
<keyword evidence="1" id="KW-1133">Transmembrane helix</keyword>
<evidence type="ECO:0000313" key="2">
    <source>
        <dbReference type="EMBL" id="CAA3032085.1"/>
    </source>
</evidence>
<feature type="transmembrane region" description="Helical" evidence="1">
    <location>
        <begin position="31"/>
        <end position="51"/>
    </location>
</feature>